<dbReference type="Gene3D" id="2.40.420.20">
    <property type="match status" value="1"/>
</dbReference>
<dbReference type="InterPro" id="IPR058637">
    <property type="entry name" value="YknX-like_C"/>
</dbReference>
<dbReference type="Pfam" id="PF25989">
    <property type="entry name" value="YknX_C"/>
    <property type="match status" value="1"/>
</dbReference>
<evidence type="ECO:0000313" key="5">
    <source>
        <dbReference type="EMBL" id="ASC71845.1"/>
    </source>
</evidence>
<dbReference type="AlphaFoldDB" id="A0A1Z3HNJ1"/>
<comment type="subcellular location">
    <subcellularLocation>
        <location evidence="1">Cell envelope</location>
    </subcellularLocation>
</comment>
<proteinExistence type="predicted"/>
<dbReference type="PANTHER" id="PTHR32347:SF29">
    <property type="entry name" value="UPF0194 MEMBRANE PROTEIN YBHG"/>
    <property type="match status" value="1"/>
</dbReference>
<evidence type="ECO:0000259" key="4">
    <source>
        <dbReference type="Pfam" id="PF25989"/>
    </source>
</evidence>
<dbReference type="EMBL" id="CP021983">
    <property type="protein sequence ID" value="ASC71845.1"/>
    <property type="molecule type" value="Genomic_DNA"/>
</dbReference>
<organism evidence="5 6">
    <name type="scientific">Halomicronema hongdechloris C2206</name>
    <dbReference type="NCBI Taxonomy" id="1641165"/>
    <lineage>
        <taxon>Bacteria</taxon>
        <taxon>Bacillati</taxon>
        <taxon>Cyanobacteriota</taxon>
        <taxon>Cyanophyceae</taxon>
        <taxon>Nodosilineales</taxon>
        <taxon>Nodosilineaceae</taxon>
        <taxon>Halomicronema</taxon>
    </lineage>
</organism>
<evidence type="ECO:0000313" key="6">
    <source>
        <dbReference type="Proteomes" id="UP000191901"/>
    </source>
</evidence>
<dbReference type="SUPFAM" id="SSF111369">
    <property type="entry name" value="HlyD-like secretion proteins"/>
    <property type="match status" value="1"/>
</dbReference>
<keyword evidence="6" id="KW-1185">Reference proteome</keyword>
<dbReference type="PANTHER" id="PTHR32347">
    <property type="entry name" value="EFFLUX SYSTEM COMPONENT YKNX-RELATED"/>
    <property type="match status" value="1"/>
</dbReference>
<reference evidence="5 6" key="1">
    <citation type="journal article" date="2016" name="Biochim. Biophys. Acta">
        <title>Characterization of red-shifted phycobilisomes isolated from the chlorophyll f-containing cyanobacterium Halomicronema hongdechloris.</title>
        <authorList>
            <person name="Li Y."/>
            <person name="Lin Y."/>
            <person name="Garvey C.J."/>
            <person name="Birch D."/>
            <person name="Corkery R.W."/>
            <person name="Loughlin P.C."/>
            <person name="Scheer H."/>
            <person name="Willows R.D."/>
            <person name="Chen M."/>
        </authorList>
    </citation>
    <scope>NUCLEOTIDE SEQUENCE [LARGE SCALE GENOMIC DNA]</scope>
    <source>
        <strain evidence="5 6">C2206</strain>
    </source>
</reference>
<feature type="domain" description="YknX-like C-terminal permuted SH3-like" evidence="4">
    <location>
        <begin position="404"/>
        <end position="471"/>
    </location>
</feature>
<dbReference type="InterPro" id="IPR050465">
    <property type="entry name" value="UPF0194_transport"/>
</dbReference>
<dbReference type="RefSeq" id="WP_225889311.1">
    <property type="nucleotide sequence ID" value="NZ_CP021983.2"/>
</dbReference>
<protein>
    <submittedName>
        <fullName evidence="5">Multidrug efflux pump subunit</fullName>
    </submittedName>
</protein>
<evidence type="ECO:0000256" key="1">
    <source>
        <dbReference type="ARBA" id="ARBA00004196"/>
    </source>
</evidence>
<keyword evidence="2 3" id="KW-0175">Coiled coil</keyword>
<evidence type="ECO:0000256" key="3">
    <source>
        <dbReference type="SAM" id="Coils"/>
    </source>
</evidence>
<name>A0A1Z3HNJ1_9CYAN</name>
<feature type="coiled-coil region" evidence="3">
    <location>
        <begin position="128"/>
        <end position="283"/>
    </location>
</feature>
<sequence>MGEVQDSTGEHAWQRRSEATANARLESNAGGGDGPVGCPIWSGWLRGGCIGGPGPTPRPRGGGYGHRVTSGPLQVTIDAEGKTRVDQRYVVAAPVTGRLQRIELEAGDAVTAGAVVAQIDPLPLNSQVRAAQARLRELQAQIRGVDTQRPKPEALAQAQARLQAATATREAAAAEAERLRADLEQARRDRTRAQTLEAQGAISRQEREAAELEATRLSQELAAAQRQLDGATAEVTAARATLPLLRAEQRDPDYLIDVYRAQMAAVEAELANLADEARRTTIMAPVAGKVLRVPEASARVVQEGEPLLELGNPAELELVIDVLSADAVRITPGDPILVKQWGGDDVLRARVSAIEPAAFTEVSALGVEEQRVNVIGQFDRPAAVSLGDGYRIEAGIVVWAAEEVLQVPVSALYRCGQHWCVFVVDNGRTDPRQISIGQRTPTAAVVTAGLQPGDRVILHPSDQIEAGQPVQPR</sequence>
<gene>
    <name evidence="5" type="ORF">XM38_027990</name>
</gene>
<evidence type="ECO:0000256" key="2">
    <source>
        <dbReference type="ARBA" id="ARBA00023054"/>
    </source>
</evidence>
<dbReference type="Proteomes" id="UP000191901">
    <property type="component" value="Chromosome"/>
</dbReference>
<dbReference type="GO" id="GO:0030313">
    <property type="term" value="C:cell envelope"/>
    <property type="evidence" value="ECO:0007669"/>
    <property type="project" value="UniProtKB-SubCell"/>
</dbReference>
<dbReference type="KEGG" id="hhg:XM38_027990"/>
<accession>A0A1Z3HNJ1</accession>
<dbReference type="Gene3D" id="2.40.50.100">
    <property type="match status" value="1"/>
</dbReference>